<name>A0ABM5NZM7_9CLOT</name>
<dbReference type="EMBL" id="CP006763">
    <property type="protein sequence ID" value="AGY77997.1"/>
    <property type="molecule type" value="Genomic_DNA"/>
</dbReference>
<keyword evidence="2" id="KW-1185">Reference proteome</keyword>
<protein>
    <submittedName>
        <fullName evidence="1">DUF2313 domain-containing protein</fullName>
    </submittedName>
</protein>
<accession>A0ABM5NZM7</accession>
<dbReference type="Pfam" id="PF10076">
    <property type="entry name" value="Phage_Mu_Gp48"/>
    <property type="match status" value="1"/>
</dbReference>
<gene>
    <name evidence="1" type="ORF">CAETHG_3796</name>
</gene>
<evidence type="ECO:0000313" key="2">
    <source>
        <dbReference type="Proteomes" id="UP000017590"/>
    </source>
</evidence>
<dbReference type="InterPro" id="IPR018755">
    <property type="entry name" value="Phage_Mu_Gp48"/>
</dbReference>
<dbReference type="Proteomes" id="UP000017590">
    <property type="component" value="Chromosome"/>
</dbReference>
<sequence>MSSKDDLIQHLHKLYRNDPYIYQLYNSIGLEIDKIKEIIDILSGQIYFDELTEDIGIPLMEKVLNFKTDPNSSLEDRRSQLEARRKSYGNFSIDLIQAVCNSWHNGDIKSQLIDGDINIKFIGEYGVPIDLDNLKKAINIIKPAQLIVLYSFRYLLISEIDGVMTLDQLQQQPLSKFAF</sequence>
<organism evidence="1 2">
    <name type="scientific">Clostridium autoethanogenum DSM 10061</name>
    <dbReference type="NCBI Taxonomy" id="1341692"/>
    <lineage>
        <taxon>Bacteria</taxon>
        <taxon>Bacillati</taxon>
        <taxon>Bacillota</taxon>
        <taxon>Clostridia</taxon>
        <taxon>Eubacteriales</taxon>
        <taxon>Clostridiaceae</taxon>
        <taxon>Clostridium</taxon>
    </lineage>
</organism>
<evidence type="ECO:0000313" key="1">
    <source>
        <dbReference type="EMBL" id="AGY77997.1"/>
    </source>
</evidence>
<reference evidence="2" key="1">
    <citation type="journal article" date="2014" name="Biotechnol. Biofuels">
        <title>Comparison of single-molecule sequencing and hybrid approaches for finishing the genome of Clostridium autoethanogenum and analysis of CRISPR systems in industrial relevant Clostridia.</title>
        <authorList>
            <person name="Brown S.D."/>
            <person name="Nagaraju S."/>
            <person name="Utturkar S."/>
            <person name="De Tissera S."/>
            <person name="Segovia S."/>
            <person name="Mitchell W."/>
            <person name="Land M.L."/>
            <person name="Dassanayake A."/>
            <person name="Kopke M."/>
        </authorList>
    </citation>
    <scope>NUCLEOTIDE SEQUENCE [LARGE SCALE GENOMIC DNA]</scope>
    <source>
        <strain evidence="2">DSM 10061</strain>
    </source>
</reference>
<dbReference type="RefSeq" id="WP_023163421.1">
    <property type="nucleotide sequence ID" value="NC_022592.1"/>
</dbReference>
<proteinExistence type="predicted"/>